<organism evidence="1 2">
    <name type="scientific">Clostridium tertium</name>
    <dbReference type="NCBI Taxonomy" id="1559"/>
    <lineage>
        <taxon>Bacteria</taxon>
        <taxon>Bacillati</taxon>
        <taxon>Bacillota</taxon>
        <taxon>Clostridia</taxon>
        <taxon>Eubacteriales</taxon>
        <taxon>Clostridiaceae</taxon>
        <taxon>Clostridium</taxon>
    </lineage>
</organism>
<dbReference type="Proteomes" id="UP001141183">
    <property type="component" value="Unassembled WGS sequence"/>
</dbReference>
<protein>
    <submittedName>
        <fullName evidence="1">Uncharacterized protein</fullName>
    </submittedName>
</protein>
<gene>
    <name evidence="1" type="ORF">NE398_19365</name>
</gene>
<accession>A0A9X3XNI3</accession>
<name>A0A9X3XNI3_9CLOT</name>
<keyword evidence="2" id="KW-1185">Reference proteome</keyword>
<evidence type="ECO:0000313" key="1">
    <source>
        <dbReference type="EMBL" id="MDC4242293.1"/>
    </source>
</evidence>
<reference evidence="1" key="1">
    <citation type="submission" date="2022-05" db="EMBL/GenBank/DDBJ databases">
        <title>Draft genome sequence of Clostridium tertium strain CP3 isolated from Peru.</title>
        <authorList>
            <person name="Hurtado R."/>
            <person name="Lima L."/>
            <person name="Sousa T."/>
            <person name="Jaiswal A.K."/>
            <person name="Tiwari S."/>
            <person name="Maturrano L."/>
            <person name="Brenig B."/>
            <person name="Azevedo V."/>
        </authorList>
    </citation>
    <scope>NUCLEOTIDE SEQUENCE</scope>
    <source>
        <strain evidence="1">CP3</strain>
    </source>
</reference>
<proteinExistence type="predicted"/>
<comment type="caution">
    <text evidence="1">The sequence shown here is derived from an EMBL/GenBank/DDBJ whole genome shotgun (WGS) entry which is preliminary data.</text>
</comment>
<dbReference type="RefSeq" id="WP_142418835.1">
    <property type="nucleotide sequence ID" value="NZ_JADMSE010000052.1"/>
</dbReference>
<evidence type="ECO:0000313" key="2">
    <source>
        <dbReference type="Proteomes" id="UP001141183"/>
    </source>
</evidence>
<dbReference type="EMBL" id="JAMRYU010000028">
    <property type="protein sequence ID" value="MDC4242293.1"/>
    <property type="molecule type" value="Genomic_DNA"/>
</dbReference>
<sequence length="209" mass="25104">MVNSIGIFNNKYYYKGQEYDNYNINLLLEKLGNKRRLLILSQSIFIKKYEILNKRISVDKFIEKKISEDFSDKKNLLFHYEFLKNSKIIYIYSIRYNSFIKSCTNITHIQVEPIQFLIRKYVIKKVRGGKYSIIIYRIKDLFHLINIENGVIENSYITNDATDINKFIIEYKNQNKKLIIDKGIEDITINNYDYIINIGEKVYEEIFKK</sequence>
<dbReference type="AlphaFoldDB" id="A0A9X3XNI3"/>